<dbReference type="EMBL" id="AJVK01058522">
    <property type="status" value="NOT_ANNOTATED_CDS"/>
    <property type="molecule type" value="Genomic_DNA"/>
</dbReference>
<sequence>MNGKIAIVFCTVLSIAHAATYLLLEIPDSRREVRAAQFGGFGGFGGFSGSASQANADSQSFNHGGGFPSFPKHFGGSAANAGAQSQSFEDGGFGGFGGSAANAGAQSQSFEQVSIPSFSASQTKITFLPRIKLD</sequence>
<name>A0A1B0DF48_PHLPP</name>
<evidence type="ECO:0000313" key="3">
    <source>
        <dbReference type="EnsemblMetazoa" id="PPAI006656-PA"/>
    </source>
</evidence>
<evidence type="ECO:0000256" key="1">
    <source>
        <dbReference type="SAM" id="MobiDB-lite"/>
    </source>
</evidence>
<dbReference type="AlphaFoldDB" id="A0A1B0DF48"/>
<organism evidence="3 4">
    <name type="scientific">Phlebotomus papatasi</name>
    <name type="common">Sandfly</name>
    <dbReference type="NCBI Taxonomy" id="29031"/>
    <lineage>
        <taxon>Eukaryota</taxon>
        <taxon>Metazoa</taxon>
        <taxon>Ecdysozoa</taxon>
        <taxon>Arthropoda</taxon>
        <taxon>Hexapoda</taxon>
        <taxon>Insecta</taxon>
        <taxon>Pterygota</taxon>
        <taxon>Neoptera</taxon>
        <taxon>Endopterygota</taxon>
        <taxon>Diptera</taxon>
        <taxon>Nematocera</taxon>
        <taxon>Psychodoidea</taxon>
        <taxon>Psychodidae</taxon>
        <taxon>Phlebotomus</taxon>
        <taxon>Phlebotomus</taxon>
    </lineage>
</organism>
<keyword evidence="4" id="KW-1185">Reference proteome</keyword>
<protein>
    <submittedName>
        <fullName evidence="3">Uncharacterized protein</fullName>
    </submittedName>
</protein>
<evidence type="ECO:0000256" key="2">
    <source>
        <dbReference type="SAM" id="SignalP"/>
    </source>
</evidence>
<feature type="signal peptide" evidence="2">
    <location>
        <begin position="1"/>
        <end position="18"/>
    </location>
</feature>
<dbReference type="VEuPathDB" id="VectorBase:PPAPM1_002137"/>
<dbReference type="EnsemblMetazoa" id="PPAI006656-RA">
    <property type="protein sequence ID" value="PPAI006656-PA"/>
    <property type="gene ID" value="PPAI006656"/>
</dbReference>
<feature type="chain" id="PRO_5043994222" evidence="2">
    <location>
        <begin position="19"/>
        <end position="134"/>
    </location>
</feature>
<accession>A0A1B0DF48</accession>
<keyword evidence="2" id="KW-0732">Signal</keyword>
<dbReference type="VEuPathDB" id="VectorBase:PPAI006656"/>
<feature type="region of interest" description="Disordered" evidence="1">
    <location>
        <begin position="51"/>
        <end position="94"/>
    </location>
</feature>
<evidence type="ECO:0000313" key="4">
    <source>
        <dbReference type="Proteomes" id="UP000092462"/>
    </source>
</evidence>
<feature type="compositionally biased region" description="Low complexity" evidence="1">
    <location>
        <begin position="75"/>
        <end position="90"/>
    </location>
</feature>
<proteinExistence type="predicted"/>
<reference evidence="3" key="1">
    <citation type="submission" date="2022-08" db="UniProtKB">
        <authorList>
            <consortium name="EnsemblMetazoa"/>
        </authorList>
    </citation>
    <scope>IDENTIFICATION</scope>
    <source>
        <strain evidence="3">Israel</strain>
    </source>
</reference>
<dbReference type="Proteomes" id="UP000092462">
    <property type="component" value="Unassembled WGS sequence"/>
</dbReference>